<reference evidence="1 2" key="1">
    <citation type="submission" date="2018-01" db="EMBL/GenBank/DDBJ databases">
        <title>Saezia sanguinis gen. nov., sp. nov., in the order Burkholderiales isolated from human blood.</title>
        <authorList>
            <person name="Medina-Pascual M.J."/>
            <person name="Valdezate S."/>
            <person name="Monzon S."/>
            <person name="Cuesta I."/>
            <person name="Carrasco G."/>
            <person name="Villalon P."/>
            <person name="Saez-Nieto J.A."/>
        </authorList>
    </citation>
    <scope>NUCLEOTIDE SEQUENCE [LARGE SCALE GENOMIC DNA]</scope>
    <source>
        <strain evidence="1 2">CNM695-12</strain>
    </source>
</reference>
<evidence type="ECO:0000313" key="1">
    <source>
        <dbReference type="EMBL" id="RUS67060.1"/>
    </source>
</evidence>
<dbReference type="AlphaFoldDB" id="A0A433SE93"/>
<dbReference type="Proteomes" id="UP000286947">
    <property type="component" value="Unassembled WGS sequence"/>
</dbReference>
<organism evidence="1 2">
    <name type="scientific">Saezia sanguinis</name>
    <dbReference type="NCBI Taxonomy" id="1965230"/>
    <lineage>
        <taxon>Bacteria</taxon>
        <taxon>Pseudomonadati</taxon>
        <taxon>Pseudomonadota</taxon>
        <taxon>Betaproteobacteria</taxon>
        <taxon>Burkholderiales</taxon>
        <taxon>Saeziaceae</taxon>
        <taxon>Saezia</taxon>
    </lineage>
</organism>
<gene>
    <name evidence="1" type="ORF">CUZ56_00998</name>
</gene>
<protein>
    <submittedName>
        <fullName evidence="1">Uncharacterized protein</fullName>
    </submittedName>
</protein>
<proteinExistence type="predicted"/>
<comment type="caution">
    <text evidence="1">The sequence shown here is derived from an EMBL/GenBank/DDBJ whole genome shotgun (WGS) entry which is preliminary data.</text>
</comment>
<name>A0A433SE93_9BURK</name>
<accession>A0A433SE93</accession>
<sequence length="78" mass="8453">MSKAPTKTQVADDGLRYRSKVNGSPFVSSGSFGAATMSCFLCGKHRPRAQLKARKLLGQMQFVCAPSCKALENEEEAK</sequence>
<dbReference type="EMBL" id="PQSP01000002">
    <property type="protein sequence ID" value="RUS67060.1"/>
    <property type="molecule type" value="Genomic_DNA"/>
</dbReference>
<keyword evidence="2" id="KW-1185">Reference proteome</keyword>
<dbReference type="RefSeq" id="WP_126978827.1">
    <property type="nucleotide sequence ID" value="NZ_CAWUGC010000014.1"/>
</dbReference>
<dbReference type="OrthoDB" id="8854181at2"/>
<evidence type="ECO:0000313" key="2">
    <source>
        <dbReference type="Proteomes" id="UP000286947"/>
    </source>
</evidence>